<reference evidence="1 2" key="1">
    <citation type="submission" date="2018-08" db="EMBL/GenBank/DDBJ databases">
        <title>A genome reference for cultivated species of the human gut microbiota.</title>
        <authorList>
            <person name="Zou Y."/>
            <person name="Xue W."/>
            <person name="Luo G."/>
        </authorList>
    </citation>
    <scope>NUCLEOTIDE SEQUENCE [LARGE SCALE GENOMIC DNA]</scope>
    <source>
        <strain evidence="1 2">TF03-6</strain>
    </source>
</reference>
<dbReference type="Gene3D" id="1.20.1600.10">
    <property type="entry name" value="Outer membrane efflux proteins (OEP)"/>
    <property type="match status" value="1"/>
</dbReference>
<accession>A0A3E4UN43</accession>
<dbReference type="PANTHER" id="PTHR30203:SF23">
    <property type="entry name" value="OUTER MEMBRANE EFFLUX PROTEIN"/>
    <property type="match status" value="1"/>
</dbReference>
<protein>
    <submittedName>
        <fullName evidence="1">TolC family protein</fullName>
    </submittedName>
</protein>
<dbReference type="GO" id="GO:0015562">
    <property type="term" value="F:efflux transmembrane transporter activity"/>
    <property type="evidence" value="ECO:0007669"/>
    <property type="project" value="InterPro"/>
</dbReference>
<dbReference type="AlphaFoldDB" id="A0A3E4UN43"/>
<sequence length="422" mass="48209">MFMIRLLLIVFISFIGVSVPARQIRLSSDQIEAMFLKQNLALIAERMNVSIADAAIAEATVWDNPELSVGDINFWKRRGTDEYGGAVASPKQFSLELSQMVSLSARRIKLAEVEKIDKEITVRQFEELLRSLKMELHISIAELVYLQNLLKVIESRQTLLEKVVAGYRAQYQTGNVTGNELLRLQTALFAVNGEMNEVRTEYNAHQKNIKNLLALEPSVVVIVAEEQVDFPSPLTLDPAMLMETALASRPDLAAAVLRAEYHRKDIVYQKALAIPDISLGIKYDRAGGVWDNFFGVGIGVQLPVFNRNKGAIRRARFRLRQNEILVLQERNNIRNEIIECLENYKAVYSFLEENGVNRSIQSEMDKMPDVYTKNLLMKNISMVEYMDFMDSYHASKEVLLRSRKELRLQFERLQFAIGQTIK</sequence>
<dbReference type="InterPro" id="IPR010131">
    <property type="entry name" value="MdtP/NodT-like"/>
</dbReference>
<dbReference type="Proteomes" id="UP000261223">
    <property type="component" value="Unassembled WGS sequence"/>
</dbReference>
<dbReference type="EMBL" id="QSSV01000012">
    <property type="protein sequence ID" value="RGM12723.1"/>
    <property type="molecule type" value="Genomic_DNA"/>
</dbReference>
<proteinExistence type="predicted"/>
<dbReference type="PANTHER" id="PTHR30203">
    <property type="entry name" value="OUTER MEMBRANE CATION EFFLUX PROTEIN"/>
    <property type="match status" value="1"/>
</dbReference>
<comment type="caution">
    <text evidence="1">The sequence shown here is derived from an EMBL/GenBank/DDBJ whole genome shotgun (WGS) entry which is preliminary data.</text>
</comment>
<evidence type="ECO:0000313" key="2">
    <source>
        <dbReference type="Proteomes" id="UP000261223"/>
    </source>
</evidence>
<name>A0A3E4UN43_BACSE</name>
<evidence type="ECO:0000313" key="1">
    <source>
        <dbReference type="EMBL" id="RGM12723.1"/>
    </source>
</evidence>
<organism evidence="1 2">
    <name type="scientific">Bacteroides stercoris</name>
    <dbReference type="NCBI Taxonomy" id="46506"/>
    <lineage>
        <taxon>Bacteria</taxon>
        <taxon>Pseudomonadati</taxon>
        <taxon>Bacteroidota</taxon>
        <taxon>Bacteroidia</taxon>
        <taxon>Bacteroidales</taxon>
        <taxon>Bacteroidaceae</taxon>
        <taxon>Bacteroides</taxon>
    </lineage>
</organism>
<dbReference type="SUPFAM" id="SSF56954">
    <property type="entry name" value="Outer membrane efflux proteins (OEP)"/>
    <property type="match status" value="1"/>
</dbReference>
<gene>
    <name evidence="1" type="ORF">DXC34_10445</name>
</gene>